<reference evidence="1 2" key="1">
    <citation type="submission" date="2016-12" db="EMBL/GenBank/DDBJ databases">
        <title>Domibacillus antri genome sequencing.</title>
        <authorList>
            <person name="Verma A."/>
            <person name="Krishnamurthi S."/>
        </authorList>
    </citation>
    <scope>NUCLEOTIDE SEQUENCE [LARGE SCALE GENOMIC DNA]</scope>
    <source>
        <strain evidence="1 2">XD80</strain>
    </source>
</reference>
<dbReference type="Proteomes" id="UP000185568">
    <property type="component" value="Unassembled WGS sequence"/>
</dbReference>
<proteinExistence type="predicted"/>
<gene>
    <name evidence="1" type="ORF">BTO30_07100</name>
</gene>
<organism evidence="1 2">
    <name type="scientific">Domibacillus antri</name>
    <dbReference type="NCBI Taxonomy" id="1714264"/>
    <lineage>
        <taxon>Bacteria</taxon>
        <taxon>Bacillati</taxon>
        <taxon>Bacillota</taxon>
        <taxon>Bacilli</taxon>
        <taxon>Bacillales</taxon>
        <taxon>Bacillaceae</taxon>
        <taxon>Domibacillus</taxon>
    </lineage>
</organism>
<evidence type="ECO:0000313" key="2">
    <source>
        <dbReference type="Proteomes" id="UP000185568"/>
    </source>
</evidence>
<dbReference type="RefSeq" id="WP_075398034.1">
    <property type="nucleotide sequence ID" value="NZ_MSDU01000013.1"/>
</dbReference>
<comment type="caution">
    <text evidence="1">The sequence shown here is derived from an EMBL/GenBank/DDBJ whole genome shotgun (WGS) entry which is preliminary data.</text>
</comment>
<accession>A0A1Q8Q6D7</accession>
<sequence>MYAGDTVRLKCHFKTFEGTPVTPDNVTLTIYKTDKTQIEQFILTSTDQLEIGVFYFDYTPASELNEFIFEFAGRVNGKPIIVRDTVKISFTQ</sequence>
<protein>
    <submittedName>
        <fullName evidence="1">Uncharacterized protein</fullName>
    </submittedName>
</protein>
<keyword evidence="2" id="KW-1185">Reference proteome</keyword>
<dbReference type="EMBL" id="MSDU01000013">
    <property type="protein sequence ID" value="OLN22904.1"/>
    <property type="molecule type" value="Genomic_DNA"/>
</dbReference>
<evidence type="ECO:0000313" key="1">
    <source>
        <dbReference type="EMBL" id="OLN22904.1"/>
    </source>
</evidence>
<dbReference type="STRING" id="1714264.BTO30_07100"/>
<dbReference type="AlphaFoldDB" id="A0A1Q8Q6D7"/>
<name>A0A1Q8Q6D7_9BACI</name>
<dbReference type="OrthoDB" id="2697098at2"/>